<sequence>MALGLGFSRRTVIASSRGVRGRHSTSNLFATPTHLAPGFHHGTGEPGSSVQPPPIPSRSRPPPQSHLSHTPVPYEPYGSAQPSSHPTDTIYDPYLHALTIRPRIPYRSTTQKPILEFIAPPLKILHAAHMGILMLSMVFQLLFLMHGGLQIGYVRVILALRMIGGLERRKKESNPYILRERRMREDEGDDAGDEEQPVHVAPMAHSSGSDGHPRHGKGKGLTGSFMSVMSKIAGPRNKRPEDRGSLKFRSRYMALTGWELTDAHVRPLAFSGFEIIQGAVGSAGQDDLSLALTGGLGFNALELHTVTTSRQTSLLPRVRASFYLQYILGSSLFSDKSGNIVPARL</sequence>
<dbReference type="EMBL" id="CM044701">
    <property type="protein sequence ID" value="KAI5682891.1"/>
    <property type="molecule type" value="Genomic_DNA"/>
</dbReference>
<protein>
    <submittedName>
        <fullName evidence="1">Uncharacterized protein</fullName>
    </submittedName>
</protein>
<evidence type="ECO:0000313" key="2">
    <source>
        <dbReference type="Proteomes" id="UP001060085"/>
    </source>
</evidence>
<proteinExistence type="predicted"/>
<accession>A0ACC0CD96</accession>
<evidence type="ECO:0000313" key="1">
    <source>
        <dbReference type="EMBL" id="KAI5682891.1"/>
    </source>
</evidence>
<name>A0ACC0CD96_CATRO</name>
<dbReference type="Proteomes" id="UP001060085">
    <property type="component" value="Linkage Group LG01"/>
</dbReference>
<comment type="caution">
    <text evidence="1">The sequence shown here is derived from an EMBL/GenBank/DDBJ whole genome shotgun (WGS) entry which is preliminary data.</text>
</comment>
<reference evidence="2" key="1">
    <citation type="journal article" date="2023" name="Nat. Plants">
        <title>Single-cell RNA sequencing provides a high-resolution roadmap for understanding the multicellular compartmentation of specialized metabolism.</title>
        <authorList>
            <person name="Sun S."/>
            <person name="Shen X."/>
            <person name="Li Y."/>
            <person name="Li Y."/>
            <person name="Wang S."/>
            <person name="Li R."/>
            <person name="Zhang H."/>
            <person name="Shen G."/>
            <person name="Guo B."/>
            <person name="Wei J."/>
            <person name="Xu J."/>
            <person name="St-Pierre B."/>
            <person name="Chen S."/>
            <person name="Sun C."/>
        </authorList>
    </citation>
    <scope>NUCLEOTIDE SEQUENCE [LARGE SCALE GENOMIC DNA]</scope>
</reference>
<keyword evidence="2" id="KW-1185">Reference proteome</keyword>
<gene>
    <name evidence="1" type="ORF">M9H77_04119</name>
</gene>
<organism evidence="1 2">
    <name type="scientific">Catharanthus roseus</name>
    <name type="common">Madagascar periwinkle</name>
    <name type="synonym">Vinca rosea</name>
    <dbReference type="NCBI Taxonomy" id="4058"/>
    <lineage>
        <taxon>Eukaryota</taxon>
        <taxon>Viridiplantae</taxon>
        <taxon>Streptophyta</taxon>
        <taxon>Embryophyta</taxon>
        <taxon>Tracheophyta</taxon>
        <taxon>Spermatophyta</taxon>
        <taxon>Magnoliopsida</taxon>
        <taxon>eudicotyledons</taxon>
        <taxon>Gunneridae</taxon>
        <taxon>Pentapetalae</taxon>
        <taxon>asterids</taxon>
        <taxon>lamiids</taxon>
        <taxon>Gentianales</taxon>
        <taxon>Apocynaceae</taxon>
        <taxon>Rauvolfioideae</taxon>
        <taxon>Vinceae</taxon>
        <taxon>Catharanthinae</taxon>
        <taxon>Catharanthus</taxon>
    </lineage>
</organism>